<proteinExistence type="predicted"/>
<reference evidence="1" key="1">
    <citation type="submission" date="2025-08" db="UniProtKB">
        <authorList>
            <consortium name="Ensembl"/>
        </authorList>
    </citation>
    <scope>IDENTIFICATION</scope>
</reference>
<keyword evidence="2" id="KW-1185">Reference proteome</keyword>
<protein>
    <submittedName>
        <fullName evidence="1">Uncharacterized protein</fullName>
    </submittedName>
</protein>
<dbReference type="AlphaFoldDB" id="A0A673WPT2"/>
<accession>A0A673WPT2</accession>
<organism evidence="1 2">
    <name type="scientific">Salmo trutta</name>
    <name type="common">Brown trout</name>
    <dbReference type="NCBI Taxonomy" id="8032"/>
    <lineage>
        <taxon>Eukaryota</taxon>
        <taxon>Metazoa</taxon>
        <taxon>Chordata</taxon>
        <taxon>Craniata</taxon>
        <taxon>Vertebrata</taxon>
        <taxon>Euteleostomi</taxon>
        <taxon>Actinopterygii</taxon>
        <taxon>Neopterygii</taxon>
        <taxon>Teleostei</taxon>
        <taxon>Protacanthopterygii</taxon>
        <taxon>Salmoniformes</taxon>
        <taxon>Salmonidae</taxon>
        <taxon>Salmoninae</taxon>
        <taxon>Salmo</taxon>
    </lineage>
</organism>
<dbReference type="Proteomes" id="UP000472277">
    <property type="component" value="Chromosome 29"/>
</dbReference>
<sequence length="74" mass="8198">IALGEIKVLLKCGHFSGNGLMLNGFICYVLCSRFDFGGNGDIKERLVPFGTVLHTEKVFISTNVKLYFSIAQKK</sequence>
<evidence type="ECO:0000313" key="1">
    <source>
        <dbReference type="Ensembl" id="ENSSTUP00000014054.1"/>
    </source>
</evidence>
<dbReference type="Ensembl" id="ENSSTUT00000014842.1">
    <property type="protein sequence ID" value="ENSSTUP00000014054.1"/>
    <property type="gene ID" value="ENSSTUG00000006505.1"/>
</dbReference>
<dbReference type="InParanoid" id="A0A673WPT2"/>
<name>A0A673WPT2_SALTR</name>
<reference evidence="1" key="2">
    <citation type="submission" date="2025-09" db="UniProtKB">
        <authorList>
            <consortium name="Ensembl"/>
        </authorList>
    </citation>
    <scope>IDENTIFICATION</scope>
</reference>
<evidence type="ECO:0000313" key="2">
    <source>
        <dbReference type="Proteomes" id="UP000472277"/>
    </source>
</evidence>